<reference evidence="3" key="1">
    <citation type="submission" date="2020-10" db="EMBL/GenBank/DDBJ databases">
        <authorList>
            <person name="Gilroy R."/>
        </authorList>
    </citation>
    <scope>NUCLEOTIDE SEQUENCE</scope>
    <source>
        <strain evidence="3">G3-8215</strain>
    </source>
</reference>
<feature type="chain" id="PRO_5037782230" evidence="2">
    <location>
        <begin position="25"/>
        <end position="458"/>
    </location>
</feature>
<gene>
    <name evidence="3" type="ORF">IAB75_01130</name>
</gene>
<evidence type="ECO:0000313" key="3">
    <source>
        <dbReference type="EMBL" id="MBO8482714.1"/>
    </source>
</evidence>
<accession>A0A940DPN1</accession>
<feature type="signal peptide" evidence="2">
    <location>
        <begin position="1"/>
        <end position="24"/>
    </location>
</feature>
<sequence length="458" mass="50391">MRYFNSILLISALFLTFSCKENNAVEPEPEPSAPVVESASLRGPEGETSVTAGSPVVFTANVSVKDSELETYTLEVRKGTEMIASVSGNLSGTTAVINETLELAINATALAEEFYPDVVLKVTNTDEMFSEKALSKEESVRITVMELPDKLYLIDNAGHSYEMAATSERGKYRTSGDISGIGSAFSVASKVTDAGAADPAGQVWENLQTPVSDYGLKWIGFDMVSEEVYKMINHTVTLDMTAMADDNPYKVFWNQAFVQDCEVVFSNYPDGMQLQGDRFADAVGNTARYTGQTKDNIEAYYLPDVNWFVLKYQWSDVDSMWLTGEEGSLPMSPYTEGHPLNWFSATFNAENSTSHMSLVKEDENNWRLLMYLKESFGIKVYATAPSWANEVSPWISLTPETLVISELTQDPETGAVDGNYGNAGTSFTEGLYMLHFNSSTSEASLERYTGSIPAISVK</sequence>
<dbReference type="AlphaFoldDB" id="A0A940DPN1"/>
<name>A0A940DPN1_9BACT</name>
<evidence type="ECO:0000313" key="4">
    <source>
        <dbReference type="Proteomes" id="UP000725002"/>
    </source>
</evidence>
<keyword evidence="2" id="KW-0732">Signal</keyword>
<protein>
    <submittedName>
        <fullName evidence="3">Uncharacterized protein</fullName>
    </submittedName>
</protein>
<dbReference type="PROSITE" id="PS51257">
    <property type="entry name" value="PROKAR_LIPOPROTEIN"/>
    <property type="match status" value="1"/>
</dbReference>
<organism evidence="3 4">
    <name type="scientific">Candidatus Cryptobacteroides avicola</name>
    <dbReference type="NCBI Taxonomy" id="2840757"/>
    <lineage>
        <taxon>Bacteria</taxon>
        <taxon>Pseudomonadati</taxon>
        <taxon>Bacteroidota</taxon>
        <taxon>Bacteroidia</taxon>
        <taxon>Bacteroidales</taxon>
        <taxon>Candidatus Cryptobacteroides</taxon>
    </lineage>
</organism>
<proteinExistence type="predicted"/>
<reference evidence="3" key="2">
    <citation type="journal article" date="2021" name="PeerJ">
        <title>Extensive microbial diversity within the chicken gut microbiome revealed by metagenomics and culture.</title>
        <authorList>
            <person name="Gilroy R."/>
            <person name="Ravi A."/>
            <person name="Getino M."/>
            <person name="Pursley I."/>
            <person name="Horton D.L."/>
            <person name="Alikhan N.F."/>
            <person name="Baker D."/>
            <person name="Gharbi K."/>
            <person name="Hall N."/>
            <person name="Watson M."/>
            <person name="Adriaenssens E.M."/>
            <person name="Foster-Nyarko E."/>
            <person name="Jarju S."/>
            <person name="Secka A."/>
            <person name="Antonio M."/>
            <person name="Oren A."/>
            <person name="Chaudhuri R.R."/>
            <person name="La Ragione R."/>
            <person name="Hildebrand F."/>
            <person name="Pallen M.J."/>
        </authorList>
    </citation>
    <scope>NUCLEOTIDE SEQUENCE</scope>
    <source>
        <strain evidence="3">G3-8215</strain>
    </source>
</reference>
<feature type="region of interest" description="Disordered" evidence="1">
    <location>
        <begin position="25"/>
        <end position="48"/>
    </location>
</feature>
<dbReference type="Proteomes" id="UP000725002">
    <property type="component" value="Unassembled WGS sequence"/>
</dbReference>
<evidence type="ECO:0000256" key="2">
    <source>
        <dbReference type="SAM" id="SignalP"/>
    </source>
</evidence>
<comment type="caution">
    <text evidence="3">The sequence shown here is derived from an EMBL/GenBank/DDBJ whole genome shotgun (WGS) entry which is preliminary data.</text>
</comment>
<evidence type="ECO:0000256" key="1">
    <source>
        <dbReference type="SAM" id="MobiDB-lite"/>
    </source>
</evidence>
<dbReference type="EMBL" id="JADILV010000007">
    <property type="protein sequence ID" value="MBO8482714.1"/>
    <property type="molecule type" value="Genomic_DNA"/>
</dbReference>